<protein>
    <submittedName>
        <fullName evidence="1">Uncharacterized protein</fullName>
    </submittedName>
</protein>
<dbReference type="PANTHER" id="PTHR34572">
    <property type="entry name" value="GOLGIN FAMILY A PROTEIN"/>
    <property type="match status" value="1"/>
</dbReference>
<evidence type="ECO:0000313" key="1">
    <source>
        <dbReference type="EMBL" id="KAJ6333225.1"/>
    </source>
</evidence>
<accession>A0ABQ9ADM1</accession>
<keyword evidence="2" id="KW-1185">Reference proteome</keyword>
<gene>
    <name evidence="1" type="ORF">OIU77_009148</name>
</gene>
<reference evidence="1" key="1">
    <citation type="submission" date="2022-10" db="EMBL/GenBank/DDBJ databases">
        <authorList>
            <person name="Hyden B.L."/>
            <person name="Feng K."/>
            <person name="Yates T."/>
            <person name="Jawdy S."/>
            <person name="Smart L.B."/>
            <person name="Muchero W."/>
        </authorList>
    </citation>
    <scope>NUCLEOTIDE SEQUENCE</scope>
    <source>
        <tissue evidence="1">Shoot tip</tissue>
    </source>
</reference>
<proteinExistence type="predicted"/>
<comment type="caution">
    <text evidence="1">The sequence shown here is derived from an EMBL/GenBank/DDBJ whole genome shotgun (WGS) entry which is preliminary data.</text>
</comment>
<dbReference type="EMBL" id="JAPFFI010000021">
    <property type="protein sequence ID" value="KAJ6333225.1"/>
    <property type="molecule type" value="Genomic_DNA"/>
</dbReference>
<dbReference type="PANTHER" id="PTHR34572:SF8">
    <property type="entry name" value="(RAPE) HYPOTHETICAL PROTEIN"/>
    <property type="match status" value="1"/>
</dbReference>
<name>A0ABQ9ADM1_9ROSI</name>
<dbReference type="Proteomes" id="UP001141253">
    <property type="component" value="Chromosome 11"/>
</dbReference>
<reference evidence="1" key="2">
    <citation type="journal article" date="2023" name="Int. J. Mol. Sci.">
        <title>De Novo Assembly and Annotation of 11 Diverse Shrub Willow (Salix) Genomes Reveals Novel Gene Organization in Sex-Linked Regions.</title>
        <authorList>
            <person name="Hyden B."/>
            <person name="Feng K."/>
            <person name="Yates T.B."/>
            <person name="Jawdy S."/>
            <person name="Cereghino C."/>
            <person name="Smart L.B."/>
            <person name="Muchero W."/>
        </authorList>
    </citation>
    <scope>NUCLEOTIDE SEQUENCE</scope>
    <source>
        <tissue evidence="1">Shoot tip</tissue>
    </source>
</reference>
<evidence type="ECO:0000313" key="2">
    <source>
        <dbReference type="Proteomes" id="UP001141253"/>
    </source>
</evidence>
<sequence>MEGMGSRLGRTSARYGLSSTATIFNGPVRKWKRKWVHVSPSPTLNYRSNNHSNGHNDQNHNGSRLLLCRWTPLSPASATSTITEDPPKRKFRYTPIAVLKERSKAEKKAEQEVEKQLIEWQTTKNDEQNVEDDFKSETEANRSTFSELPGGKLLEFELLFAAISERILGIKRVMCASPDQNFTPPLGEAIDIDGHFQLYMMFDEVDFANFSKFPPRSFTLLLSQGFTLTLSMFCCLRLGPCRRHLLPPTTIPPWSYPVLKTNTVRVLAFVRDLQSSDFKSNCMHML</sequence>
<organism evidence="1 2">
    <name type="scientific">Salix suchowensis</name>
    <dbReference type="NCBI Taxonomy" id="1278906"/>
    <lineage>
        <taxon>Eukaryota</taxon>
        <taxon>Viridiplantae</taxon>
        <taxon>Streptophyta</taxon>
        <taxon>Embryophyta</taxon>
        <taxon>Tracheophyta</taxon>
        <taxon>Spermatophyta</taxon>
        <taxon>Magnoliopsida</taxon>
        <taxon>eudicotyledons</taxon>
        <taxon>Gunneridae</taxon>
        <taxon>Pentapetalae</taxon>
        <taxon>rosids</taxon>
        <taxon>fabids</taxon>
        <taxon>Malpighiales</taxon>
        <taxon>Salicaceae</taxon>
        <taxon>Saliceae</taxon>
        <taxon>Salix</taxon>
    </lineage>
</organism>